<name>A0AAD7Z9K3_DIPPU</name>
<feature type="non-terminal residue" evidence="2">
    <location>
        <position position="1"/>
    </location>
</feature>
<comment type="caution">
    <text evidence="2">The sequence shown here is derived from an EMBL/GenBank/DDBJ whole genome shotgun (WGS) entry which is preliminary data.</text>
</comment>
<feature type="non-terminal residue" evidence="2">
    <location>
        <position position="167"/>
    </location>
</feature>
<protein>
    <submittedName>
        <fullName evidence="2">Uncharacterized protein</fullName>
    </submittedName>
</protein>
<dbReference type="Proteomes" id="UP001233999">
    <property type="component" value="Unassembled WGS sequence"/>
</dbReference>
<proteinExistence type="predicted"/>
<feature type="compositionally biased region" description="Basic and acidic residues" evidence="1">
    <location>
        <begin position="158"/>
        <end position="167"/>
    </location>
</feature>
<evidence type="ECO:0000313" key="3">
    <source>
        <dbReference type="Proteomes" id="UP001233999"/>
    </source>
</evidence>
<feature type="region of interest" description="Disordered" evidence="1">
    <location>
        <begin position="144"/>
        <end position="167"/>
    </location>
</feature>
<gene>
    <name evidence="2" type="ORF">L9F63_006870</name>
</gene>
<sequence>NTIMSRLEVSSHMLIECLHNSLRCFCIRANARPSRRYLTLSVIILRLSRKGEDRYDAREFQDNTNYINVCNINKRNIQVRFTNSGEVQNGGSNVVVVSMLHYHRVPTLVLSTRKLYVLRMKENEREYWEKDGIMEERIEKIIIEDNGMESSDEESEHETDQTEYKDN</sequence>
<keyword evidence="3" id="KW-1185">Reference proteome</keyword>
<feature type="compositionally biased region" description="Acidic residues" evidence="1">
    <location>
        <begin position="146"/>
        <end position="157"/>
    </location>
</feature>
<reference evidence="2" key="1">
    <citation type="journal article" date="2023" name="IScience">
        <title>Live-bearing cockroach genome reveals convergent evolutionary mechanisms linked to viviparity in insects and beyond.</title>
        <authorList>
            <person name="Fouks B."/>
            <person name="Harrison M.C."/>
            <person name="Mikhailova A.A."/>
            <person name="Marchal E."/>
            <person name="English S."/>
            <person name="Carruthers M."/>
            <person name="Jennings E.C."/>
            <person name="Chiamaka E.L."/>
            <person name="Frigard R.A."/>
            <person name="Pippel M."/>
            <person name="Attardo G.M."/>
            <person name="Benoit J.B."/>
            <person name="Bornberg-Bauer E."/>
            <person name="Tobe S.S."/>
        </authorList>
    </citation>
    <scope>NUCLEOTIDE SEQUENCE</scope>
    <source>
        <strain evidence="2">Stay&amp;Tobe</strain>
    </source>
</reference>
<dbReference type="EMBL" id="JASPKZ010009802">
    <property type="protein sequence ID" value="KAJ9576271.1"/>
    <property type="molecule type" value="Genomic_DNA"/>
</dbReference>
<reference evidence="2" key="2">
    <citation type="submission" date="2023-05" db="EMBL/GenBank/DDBJ databases">
        <authorList>
            <person name="Fouks B."/>
        </authorList>
    </citation>
    <scope>NUCLEOTIDE SEQUENCE</scope>
    <source>
        <strain evidence="2">Stay&amp;Tobe</strain>
        <tissue evidence="2">Testes</tissue>
    </source>
</reference>
<organism evidence="2 3">
    <name type="scientific">Diploptera punctata</name>
    <name type="common">Pacific beetle cockroach</name>
    <dbReference type="NCBI Taxonomy" id="6984"/>
    <lineage>
        <taxon>Eukaryota</taxon>
        <taxon>Metazoa</taxon>
        <taxon>Ecdysozoa</taxon>
        <taxon>Arthropoda</taxon>
        <taxon>Hexapoda</taxon>
        <taxon>Insecta</taxon>
        <taxon>Pterygota</taxon>
        <taxon>Neoptera</taxon>
        <taxon>Polyneoptera</taxon>
        <taxon>Dictyoptera</taxon>
        <taxon>Blattodea</taxon>
        <taxon>Blaberoidea</taxon>
        <taxon>Blaberidae</taxon>
        <taxon>Diplopterinae</taxon>
        <taxon>Diploptera</taxon>
    </lineage>
</organism>
<accession>A0AAD7Z9K3</accession>
<evidence type="ECO:0000256" key="1">
    <source>
        <dbReference type="SAM" id="MobiDB-lite"/>
    </source>
</evidence>
<evidence type="ECO:0000313" key="2">
    <source>
        <dbReference type="EMBL" id="KAJ9576271.1"/>
    </source>
</evidence>
<dbReference type="AlphaFoldDB" id="A0AAD7Z9K3"/>